<gene>
    <name evidence="2" type="ORF">VNO77_34626</name>
</gene>
<name>A0AAN9KHU3_CANGL</name>
<keyword evidence="3" id="KW-1185">Reference proteome</keyword>
<dbReference type="AlphaFoldDB" id="A0AAN9KHU3"/>
<evidence type="ECO:0000256" key="1">
    <source>
        <dbReference type="SAM" id="MobiDB-lite"/>
    </source>
</evidence>
<dbReference type="EMBL" id="JAYMYQ010000008">
    <property type="protein sequence ID" value="KAK7316014.1"/>
    <property type="molecule type" value="Genomic_DNA"/>
</dbReference>
<accession>A0AAN9KHU3</accession>
<dbReference type="Proteomes" id="UP001367508">
    <property type="component" value="Unassembled WGS sequence"/>
</dbReference>
<evidence type="ECO:0000313" key="2">
    <source>
        <dbReference type="EMBL" id="KAK7316014.1"/>
    </source>
</evidence>
<feature type="region of interest" description="Disordered" evidence="1">
    <location>
        <begin position="147"/>
        <end position="168"/>
    </location>
</feature>
<comment type="caution">
    <text evidence="2">The sequence shown here is derived from an EMBL/GenBank/DDBJ whole genome shotgun (WGS) entry which is preliminary data.</text>
</comment>
<organism evidence="2 3">
    <name type="scientific">Canavalia gladiata</name>
    <name type="common">Sword bean</name>
    <name type="synonym">Dolichos gladiatus</name>
    <dbReference type="NCBI Taxonomy" id="3824"/>
    <lineage>
        <taxon>Eukaryota</taxon>
        <taxon>Viridiplantae</taxon>
        <taxon>Streptophyta</taxon>
        <taxon>Embryophyta</taxon>
        <taxon>Tracheophyta</taxon>
        <taxon>Spermatophyta</taxon>
        <taxon>Magnoliopsida</taxon>
        <taxon>eudicotyledons</taxon>
        <taxon>Gunneridae</taxon>
        <taxon>Pentapetalae</taxon>
        <taxon>rosids</taxon>
        <taxon>fabids</taxon>
        <taxon>Fabales</taxon>
        <taxon>Fabaceae</taxon>
        <taxon>Papilionoideae</taxon>
        <taxon>50 kb inversion clade</taxon>
        <taxon>NPAAA clade</taxon>
        <taxon>indigoferoid/millettioid clade</taxon>
        <taxon>Phaseoleae</taxon>
        <taxon>Canavalia</taxon>
    </lineage>
</organism>
<evidence type="ECO:0000313" key="3">
    <source>
        <dbReference type="Proteomes" id="UP001367508"/>
    </source>
</evidence>
<sequence length="168" mass="18883">MASLKDPNRGVRVDTLWRPRGSCLHATVHVEERTYPEGPDTIRIVCKCKCPNPSGGMEPCSKRPFACELQRMFSTKDDVVVGILYYSRPSTLNYEVLMGSEALVLGFSSNAKDQSHPVRKSACRGRHQKVTKRISPTNGKRRRCYTRTSHEVTNPSTTLAQGRLTPEF</sequence>
<protein>
    <submittedName>
        <fullName evidence="2">Uncharacterized protein</fullName>
    </submittedName>
</protein>
<reference evidence="2 3" key="1">
    <citation type="submission" date="2024-01" db="EMBL/GenBank/DDBJ databases">
        <title>The genomes of 5 underutilized Papilionoideae crops provide insights into root nodulation and disease resistanc.</title>
        <authorList>
            <person name="Jiang F."/>
        </authorList>
    </citation>
    <scope>NUCLEOTIDE SEQUENCE [LARGE SCALE GENOMIC DNA]</scope>
    <source>
        <strain evidence="2">LVBAO_FW01</strain>
        <tissue evidence="2">Leaves</tissue>
    </source>
</reference>
<proteinExistence type="predicted"/>
<feature type="compositionally biased region" description="Polar residues" evidence="1">
    <location>
        <begin position="151"/>
        <end position="160"/>
    </location>
</feature>